<dbReference type="EMBL" id="JBHSAY010000009">
    <property type="protein sequence ID" value="MFC4132239.1"/>
    <property type="molecule type" value="Genomic_DNA"/>
</dbReference>
<dbReference type="Proteomes" id="UP001595816">
    <property type="component" value="Unassembled WGS sequence"/>
</dbReference>
<dbReference type="PANTHER" id="PTHR35882:SF2">
    <property type="entry name" value="PELA"/>
    <property type="match status" value="1"/>
</dbReference>
<dbReference type="Pfam" id="PF03537">
    <property type="entry name" value="Glyco_hydro_114"/>
    <property type="match status" value="1"/>
</dbReference>
<dbReference type="InterPro" id="IPR017853">
    <property type="entry name" value="GH"/>
</dbReference>
<dbReference type="RefSeq" id="WP_253753612.1">
    <property type="nucleotide sequence ID" value="NZ_JAMZDZ010000001.1"/>
</dbReference>
<proteinExistence type="predicted"/>
<dbReference type="InterPro" id="IPR013785">
    <property type="entry name" value="Aldolase_TIM"/>
</dbReference>
<evidence type="ECO:0000313" key="2">
    <source>
        <dbReference type="EMBL" id="MFC4132239.1"/>
    </source>
</evidence>
<comment type="caution">
    <text evidence="2">The sequence shown here is derived from an EMBL/GenBank/DDBJ whole genome shotgun (WGS) entry which is preliminary data.</text>
</comment>
<evidence type="ECO:0000259" key="1">
    <source>
        <dbReference type="Pfam" id="PF03537"/>
    </source>
</evidence>
<dbReference type="SUPFAM" id="SSF51445">
    <property type="entry name" value="(Trans)glycosidases"/>
    <property type="match status" value="1"/>
</dbReference>
<dbReference type="PRINTS" id="PR01545">
    <property type="entry name" value="THEMAYE10DUF"/>
</dbReference>
<reference evidence="3" key="1">
    <citation type="journal article" date="2019" name="Int. J. Syst. Evol. Microbiol.">
        <title>The Global Catalogue of Microorganisms (GCM) 10K type strain sequencing project: providing services to taxonomists for standard genome sequencing and annotation.</title>
        <authorList>
            <consortium name="The Broad Institute Genomics Platform"/>
            <consortium name="The Broad Institute Genome Sequencing Center for Infectious Disease"/>
            <person name="Wu L."/>
            <person name="Ma J."/>
        </authorList>
    </citation>
    <scope>NUCLEOTIDE SEQUENCE [LARGE SCALE GENOMIC DNA]</scope>
    <source>
        <strain evidence="3">CGMCC 4.7289</strain>
    </source>
</reference>
<dbReference type="InterPro" id="IPR016062">
    <property type="entry name" value="TM1410-rel"/>
</dbReference>
<dbReference type="InterPro" id="IPR004352">
    <property type="entry name" value="GH114_TIM-barrel"/>
</dbReference>
<name>A0ABV8LR53_9ACTN</name>
<evidence type="ECO:0000313" key="3">
    <source>
        <dbReference type="Proteomes" id="UP001595816"/>
    </source>
</evidence>
<gene>
    <name evidence="2" type="ORF">ACFOZ4_16665</name>
</gene>
<accession>A0ABV8LR53</accession>
<feature type="domain" description="Glycoside-hydrolase family GH114 TIM-barrel" evidence="1">
    <location>
        <begin position="31"/>
        <end position="286"/>
    </location>
</feature>
<keyword evidence="3" id="KW-1185">Reference proteome</keyword>
<sequence>MCPTVVVLTLTLVASGCGEPPATSAAADSGWIYQLQGYPGGRLDEIAARRPPYAVIDLARDNSTGYFRADEIAALRAAGTTALAYFEIGSIENFRPDFPAVQDRGLLLNEWPDWPGERFGRYWEPAWWDTVVRPRLDRALAAGFDGAYLDTPLAYEEIDLARVPGWDRGRLARAMADLVVRISRYAKAHRPGFRIVPQNSPELRHQGGYTEAIDGVGVEELFYQATDVPCEQRYCAENLADVKALRDGGKFVLAVDYAVKPEHVQALCTRYRKEQFAGYVGVRELDRIGVSC</sequence>
<organism evidence="2 3">
    <name type="scientific">Hamadaea flava</name>
    <dbReference type="NCBI Taxonomy" id="1742688"/>
    <lineage>
        <taxon>Bacteria</taxon>
        <taxon>Bacillati</taxon>
        <taxon>Actinomycetota</taxon>
        <taxon>Actinomycetes</taxon>
        <taxon>Micromonosporales</taxon>
        <taxon>Micromonosporaceae</taxon>
        <taxon>Hamadaea</taxon>
    </lineage>
</organism>
<dbReference type="Gene3D" id="3.20.20.70">
    <property type="entry name" value="Aldolase class I"/>
    <property type="match status" value="1"/>
</dbReference>
<protein>
    <submittedName>
        <fullName evidence="2">Endo alpha-1,4 polygalactosaminidase</fullName>
    </submittedName>
</protein>
<dbReference type="PANTHER" id="PTHR35882">
    <property type="entry name" value="PELA"/>
    <property type="match status" value="1"/>
</dbReference>